<gene>
    <name evidence="10" type="ORF">B0A55_08787</name>
</gene>
<dbReference type="PROSITE" id="PS50011">
    <property type="entry name" value="PROTEIN_KINASE_DOM"/>
    <property type="match status" value="1"/>
</dbReference>
<comment type="catalytic activity">
    <reaction evidence="8">
        <text>L-seryl-[protein] + ATP = O-phospho-L-seryl-[protein] + ADP + H(+)</text>
        <dbReference type="Rhea" id="RHEA:17989"/>
        <dbReference type="Rhea" id="RHEA-COMP:9863"/>
        <dbReference type="Rhea" id="RHEA-COMP:11604"/>
        <dbReference type="ChEBI" id="CHEBI:15378"/>
        <dbReference type="ChEBI" id="CHEBI:29999"/>
        <dbReference type="ChEBI" id="CHEBI:30616"/>
        <dbReference type="ChEBI" id="CHEBI:83421"/>
        <dbReference type="ChEBI" id="CHEBI:456216"/>
        <dbReference type="EC" id="2.7.11.1"/>
    </reaction>
</comment>
<evidence type="ECO:0000313" key="11">
    <source>
        <dbReference type="Proteomes" id="UP000309340"/>
    </source>
</evidence>
<dbReference type="AlphaFoldDB" id="A0A4U0WQJ5"/>
<dbReference type="EMBL" id="NAJQ01000715">
    <property type="protein sequence ID" value="TKA65664.1"/>
    <property type="molecule type" value="Genomic_DNA"/>
</dbReference>
<comment type="caution">
    <text evidence="10">The sequence shown here is derived from an EMBL/GenBank/DDBJ whole genome shotgun (WGS) entry which is preliminary data.</text>
</comment>
<dbReference type="SMART" id="SM00220">
    <property type="entry name" value="S_TKc"/>
    <property type="match status" value="1"/>
</dbReference>
<evidence type="ECO:0000256" key="7">
    <source>
        <dbReference type="ARBA" id="ARBA00047899"/>
    </source>
</evidence>
<evidence type="ECO:0000256" key="5">
    <source>
        <dbReference type="ARBA" id="ARBA00022777"/>
    </source>
</evidence>
<dbReference type="EC" id="2.7.11.1" evidence="1"/>
<dbReference type="InterPro" id="IPR011009">
    <property type="entry name" value="Kinase-like_dom_sf"/>
</dbReference>
<keyword evidence="6" id="KW-0067">ATP-binding</keyword>
<evidence type="ECO:0000256" key="2">
    <source>
        <dbReference type="ARBA" id="ARBA00022527"/>
    </source>
</evidence>
<keyword evidence="3" id="KW-0808">Transferase</keyword>
<name>A0A4U0WQJ5_9PEZI</name>
<keyword evidence="2" id="KW-0723">Serine/threonine-protein kinase</keyword>
<feature type="domain" description="Protein kinase" evidence="9">
    <location>
        <begin position="42"/>
        <end position="385"/>
    </location>
</feature>
<dbReference type="GO" id="GO:0004674">
    <property type="term" value="F:protein serine/threonine kinase activity"/>
    <property type="evidence" value="ECO:0007669"/>
    <property type="project" value="UniProtKB-KW"/>
</dbReference>
<reference evidence="10 11" key="1">
    <citation type="submission" date="2017-03" db="EMBL/GenBank/DDBJ databases">
        <title>Genomes of endolithic fungi from Antarctica.</title>
        <authorList>
            <person name="Coleine C."/>
            <person name="Masonjones S."/>
            <person name="Stajich J.E."/>
        </authorList>
    </citation>
    <scope>NUCLEOTIDE SEQUENCE [LARGE SCALE GENOMIC DNA]</scope>
    <source>
        <strain evidence="10 11">CCFEE 5184</strain>
    </source>
</reference>
<evidence type="ECO:0000256" key="3">
    <source>
        <dbReference type="ARBA" id="ARBA00022679"/>
    </source>
</evidence>
<dbReference type="Gene3D" id="3.30.200.20">
    <property type="entry name" value="Phosphorylase Kinase, domain 1"/>
    <property type="match status" value="1"/>
</dbReference>
<keyword evidence="4" id="KW-0547">Nucleotide-binding</keyword>
<dbReference type="PANTHER" id="PTHR47634:SF9">
    <property type="entry name" value="PROTEIN KINASE DOMAIN-CONTAINING PROTEIN-RELATED"/>
    <property type="match status" value="1"/>
</dbReference>
<protein>
    <recommendedName>
        <fullName evidence="1">non-specific serine/threonine protein kinase</fullName>
        <ecNumber evidence="1">2.7.11.1</ecNumber>
    </recommendedName>
</protein>
<dbReference type="Gene3D" id="1.10.510.10">
    <property type="entry name" value="Transferase(Phosphotransferase) domain 1"/>
    <property type="match status" value="1"/>
</dbReference>
<dbReference type="PANTHER" id="PTHR47634">
    <property type="entry name" value="PROTEIN KINASE DOMAIN-CONTAINING PROTEIN-RELATED"/>
    <property type="match status" value="1"/>
</dbReference>
<evidence type="ECO:0000256" key="6">
    <source>
        <dbReference type="ARBA" id="ARBA00022840"/>
    </source>
</evidence>
<dbReference type="STRING" id="329884.A0A4U0WQJ5"/>
<dbReference type="Proteomes" id="UP000309340">
    <property type="component" value="Unassembled WGS sequence"/>
</dbReference>
<keyword evidence="5" id="KW-0418">Kinase</keyword>
<keyword evidence="11" id="KW-1185">Reference proteome</keyword>
<sequence length="401" mass="46445">MATPPAFEALKPDVLIKEETLPGYRAERYYPVTFGQVLNDRYEVVAKLGYGTASTVWLCRDLFSPQDTPAFRALKVYVNSMKVHREVPIYSHLNNLSSEHPGPENVRKLHGVFEMEGPHGWHACLVHEACGFDLDELKGFSPDGMYPADMLRHTMREVLNGLQFLHREANVIHTDLRPDNILTRVRHPVIFNRFETNENAAPVPRKILEDRTIYPSCRVPFTIAEYVISDLSEARLVDGSVNNDLIMPPVWRAPEVILCMPWSCPVDVWAFGLMVWYLFQGSRLFRFSEDGLEFSEEYHLAQMVAVLGPPPLDFLERSEHSWKYWNRDGTWRGDVPIPTDLSLESAEKRLKGEDKRLFLAWMRKMFQWKPEDRADCQDMLFDDWLCADLLQSGEMERDGHE</sequence>
<evidence type="ECO:0000256" key="8">
    <source>
        <dbReference type="ARBA" id="ARBA00048679"/>
    </source>
</evidence>
<dbReference type="GO" id="GO:0005737">
    <property type="term" value="C:cytoplasm"/>
    <property type="evidence" value="ECO:0007669"/>
    <property type="project" value="TreeGrafter"/>
</dbReference>
<dbReference type="GO" id="GO:0050684">
    <property type="term" value="P:regulation of mRNA processing"/>
    <property type="evidence" value="ECO:0007669"/>
    <property type="project" value="TreeGrafter"/>
</dbReference>
<dbReference type="GO" id="GO:0000245">
    <property type="term" value="P:spliceosomal complex assembly"/>
    <property type="evidence" value="ECO:0007669"/>
    <property type="project" value="TreeGrafter"/>
</dbReference>
<evidence type="ECO:0000256" key="1">
    <source>
        <dbReference type="ARBA" id="ARBA00012513"/>
    </source>
</evidence>
<dbReference type="GO" id="GO:0005524">
    <property type="term" value="F:ATP binding"/>
    <property type="evidence" value="ECO:0007669"/>
    <property type="project" value="UniProtKB-KW"/>
</dbReference>
<evidence type="ECO:0000259" key="9">
    <source>
        <dbReference type="PROSITE" id="PS50011"/>
    </source>
</evidence>
<dbReference type="GO" id="GO:0005634">
    <property type="term" value="C:nucleus"/>
    <property type="evidence" value="ECO:0007669"/>
    <property type="project" value="TreeGrafter"/>
</dbReference>
<dbReference type="InterPro" id="IPR051334">
    <property type="entry name" value="SRPK"/>
</dbReference>
<dbReference type="SUPFAM" id="SSF56112">
    <property type="entry name" value="Protein kinase-like (PK-like)"/>
    <property type="match status" value="1"/>
</dbReference>
<evidence type="ECO:0000313" key="10">
    <source>
        <dbReference type="EMBL" id="TKA65664.1"/>
    </source>
</evidence>
<evidence type="ECO:0000256" key="4">
    <source>
        <dbReference type="ARBA" id="ARBA00022741"/>
    </source>
</evidence>
<dbReference type="OrthoDB" id="5979581at2759"/>
<comment type="catalytic activity">
    <reaction evidence="7">
        <text>L-threonyl-[protein] + ATP = O-phospho-L-threonyl-[protein] + ADP + H(+)</text>
        <dbReference type="Rhea" id="RHEA:46608"/>
        <dbReference type="Rhea" id="RHEA-COMP:11060"/>
        <dbReference type="Rhea" id="RHEA-COMP:11605"/>
        <dbReference type="ChEBI" id="CHEBI:15378"/>
        <dbReference type="ChEBI" id="CHEBI:30013"/>
        <dbReference type="ChEBI" id="CHEBI:30616"/>
        <dbReference type="ChEBI" id="CHEBI:61977"/>
        <dbReference type="ChEBI" id="CHEBI:456216"/>
        <dbReference type="EC" id="2.7.11.1"/>
    </reaction>
</comment>
<proteinExistence type="predicted"/>
<dbReference type="InterPro" id="IPR000719">
    <property type="entry name" value="Prot_kinase_dom"/>
</dbReference>
<accession>A0A4U0WQJ5</accession>
<organism evidence="10 11">
    <name type="scientific">Friedmanniomyces simplex</name>
    <dbReference type="NCBI Taxonomy" id="329884"/>
    <lineage>
        <taxon>Eukaryota</taxon>
        <taxon>Fungi</taxon>
        <taxon>Dikarya</taxon>
        <taxon>Ascomycota</taxon>
        <taxon>Pezizomycotina</taxon>
        <taxon>Dothideomycetes</taxon>
        <taxon>Dothideomycetidae</taxon>
        <taxon>Mycosphaerellales</taxon>
        <taxon>Teratosphaeriaceae</taxon>
        <taxon>Friedmanniomyces</taxon>
    </lineage>
</organism>
<dbReference type="Pfam" id="PF00069">
    <property type="entry name" value="Pkinase"/>
    <property type="match status" value="2"/>
</dbReference>